<organism evidence="3">
    <name type="scientific">Drosophila melanogaster</name>
    <name type="common">Fruit fly</name>
    <dbReference type="NCBI Taxonomy" id="7227"/>
    <lineage>
        <taxon>Eukaryota</taxon>
        <taxon>Metazoa</taxon>
        <taxon>Ecdysozoa</taxon>
        <taxon>Arthropoda</taxon>
        <taxon>Hexapoda</taxon>
        <taxon>Insecta</taxon>
        <taxon>Pterygota</taxon>
        <taxon>Neoptera</taxon>
        <taxon>Endopterygota</taxon>
        <taxon>Diptera</taxon>
        <taxon>Brachycera</taxon>
        <taxon>Muscomorpha</taxon>
        <taxon>Ephydroidea</taxon>
        <taxon>Drosophilidae</taxon>
        <taxon>Drosophila</taxon>
        <taxon>Sophophora</taxon>
    </lineage>
</organism>
<name>Q6IGT4_DROME</name>
<accession>Q6IGT4</accession>
<sequence>MMKPSSGVCSSELTLKWFFNYATEPSELRAIKCIPFRGLRRQAHFPDYDEPHLASCLICRFYLFIQLSVCEAEGGVAGHPAVRQLTNQINSHQYRANPSKPIAMICISSPCWDYLDFGGAETTFDLQLRKFASPTLMRQFELGPRIQSVVFGGVWATSVNIELVSGLKVLLGREISTVRWSADYGLWTVWRSVVACVLNTLPFEQEQNQKLKQKEAQPLKWGPPPTPAQPPAPPTIDGALVKLYLVRGIVNALHYICQLSETKTTSRDDFPHYPRDPLAPHPCILGFPAFLTAPTHARCISITACLSYTFPNSSYCCRCLLLQLLCSGGIHLSPVCCVPFCFCTRTWTHSHTHEPPLTHARSQLQVSNSTPICLKLRNLFYDNAFDCSGSGALLCCSTVNAPRPPWSSGPLTQEAQELKMFNPMLTAASSLCCMLLPLYVLLLLLLLLLLLMLLVLLMSLMLLLQSHCCGRYARSVGF</sequence>
<keyword evidence="2" id="KW-0472">Membrane</keyword>
<keyword evidence="2" id="KW-1133">Transmembrane helix</keyword>
<evidence type="ECO:0000256" key="2">
    <source>
        <dbReference type="SAM" id="Phobius"/>
    </source>
</evidence>
<proteinExistence type="predicted"/>
<feature type="compositionally biased region" description="Pro residues" evidence="1">
    <location>
        <begin position="221"/>
        <end position="232"/>
    </location>
</feature>
<feature type="region of interest" description="Disordered" evidence="1">
    <location>
        <begin position="212"/>
        <end position="232"/>
    </location>
</feature>
<evidence type="ECO:0000256" key="1">
    <source>
        <dbReference type="SAM" id="MobiDB-lite"/>
    </source>
</evidence>
<dbReference type="EMBL" id="BK003682">
    <property type="protein sequence ID" value="DAA02380.1"/>
    <property type="molecule type" value="Genomic_DNA"/>
</dbReference>
<feature type="transmembrane region" description="Helical" evidence="2">
    <location>
        <begin position="438"/>
        <end position="464"/>
    </location>
</feature>
<gene>
    <name evidence="3" type="ORF">HDC05286</name>
</gene>
<keyword evidence="2" id="KW-0812">Transmembrane</keyword>
<evidence type="ECO:0000313" key="3">
    <source>
        <dbReference type="EMBL" id="DAA02380.1"/>
    </source>
</evidence>
<dbReference type="AlphaFoldDB" id="Q6IGT4"/>
<reference evidence="3" key="1">
    <citation type="journal article" date="2003" name="Genome Biol.">
        <title>An integrated gene annotation and transcriptional profiling approach towards the full gene content of the Drosophila genome.</title>
        <authorList>
            <person name="Hild M."/>
            <person name="Beckmann B."/>
            <person name="Haas S.A."/>
            <person name="Koch B."/>
            <person name="Solovyev V."/>
            <person name="Busold C."/>
            <person name="Fellenberg K."/>
            <person name="Boutros M."/>
            <person name="Vingron M."/>
            <person name="Sauer F."/>
            <person name="Hoheisel J.D."/>
            <person name="Paro R."/>
        </authorList>
    </citation>
    <scope>NUCLEOTIDE SEQUENCE</scope>
</reference>
<protein>
    <submittedName>
        <fullName evidence="3">HDC05286</fullName>
    </submittedName>
</protein>